<feature type="compositionally biased region" description="Acidic residues" evidence="13">
    <location>
        <begin position="4111"/>
        <end position="4122"/>
    </location>
</feature>
<feature type="compositionally biased region" description="Basic and acidic residues" evidence="13">
    <location>
        <begin position="5881"/>
        <end position="5900"/>
    </location>
</feature>
<feature type="region of interest" description="Disordered" evidence="13">
    <location>
        <begin position="4046"/>
        <end position="4161"/>
    </location>
</feature>
<evidence type="ECO:0000256" key="11">
    <source>
        <dbReference type="ARBA" id="ARBA00023212"/>
    </source>
</evidence>
<feature type="compositionally biased region" description="Low complexity" evidence="13">
    <location>
        <begin position="1924"/>
        <end position="1938"/>
    </location>
</feature>
<dbReference type="GO" id="GO:0005524">
    <property type="term" value="F:ATP binding"/>
    <property type="evidence" value="ECO:0007669"/>
    <property type="project" value="UniProtKB-KW"/>
</dbReference>
<feature type="compositionally biased region" description="Polar residues" evidence="13">
    <location>
        <begin position="2053"/>
        <end position="2068"/>
    </location>
</feature>
<dbReference type="OrthoDB" id="10251809at2759"/>
<dbReference type="InterPro" id="IPR035699">
    <property type="entry name" value="AAA_6"/>
</dbReference>
<dbReference type="GO" id="GO:0060294">
    <property type="term" value="P:cilium movement involved in cell motility"/>
    <property type="evidence" value="ECO:0000318"/>
    <property type="project" value="GO_Central"/>
</dbReference>
<feature type="domain" description="Dynein heavy chain tail" evidence="14">
    <location>
        <begin position="429"/>
        <end position="820"/>
    </location>
</feature>
<feature type="domain" description="Dynein heavy chain hydrolytic ATP-binding dynein motor region" evidence="16">
    <location>
        <begin position="2219"/>
        <end position="2433"/>
    </location>
</feature>
<dbReference type="GO" id="GO:0045505">
    <property type="term" value="F:dynein intermediate chain binding"/>
    <property type="evidence" value="ECO:0000318"/>
    <property type="project" value="GO_Central"/>
</dbReference>
<dbReference type="Gene3D" id="1.10.8.1220">
    <property type="match status" value="1"/>
</dbReference>
<dbReference type="InterPro" id="IPR027417">
    <property type="entry name" value="P-loop_NTPase"/>
</dbReference>
<feature type="compositionally biased region" description="Low complexity" evidence="13">
    <location>
        <begin position="3348"/>
        <end position="3359"/>
    </location>
</feature>
<dbReference type="OMA" id="KYLTDQV"/>
<evidence type="ECO:0000256" key="9">
    <source>
        <dbReference type="ARBA" id="ARBA00023054"/>
    </source>
</evidence>
<feature type="domain" description="Dynein heavy chain linker" evidence="15">
    <location>
        <begin position="1627"/>
        <end position="1870"/>
    </location>
</feature>
<dbReference type="FunFam" id="1.10.287.2620:FF:000001">
    <property type="entry name" value="Cytoplasmic dynein heavy chain 1"/>
    <property type="match status" value="1"/>
</dbReference>
<dbReference type="Gene3D" id="3.20.180.20">
    <property type="entry name" value="Dynein heavy chain, N-terminal domain 2"/>
    <property type="match status" value="1"/>
</dbReference>
<dbReference type="FunFam" id="1.20.140.100:FF:000001">
    <property type="entry name" value="dynein heavy chain 17, axonemal"/>
    <property type="match status" value="1"/>
</dbReference>
<dbReference type="GO" id="GO:0030286">
    <property type="term" value="C:dynein complex"/>
    <property type="evidence" value="ECO:0000318"/>
    <property type="project" value="GO_Central"/>
</dbReference>
<dbReference type="GO" id="GO:0005930">
    <property type="term" value="C:axoneme"/>
    <property type="evidence" value="ECO:0000318"/>
    <property type="project" value="GO_Central"/>
</dbReference>
<dbReference type="Gene3D" id="1.20.1270.280">
    <property type="match status" value="1"/>
</dbReference>
<dbReference type="Gene3D" id="3.40.50.300">
    <property type="entry name" value="P-loop containing nucleotide triphosphate hydrolases"/>
    <property type="match status" value="6"/>
</dbReference>
<dbReference type="InterPro" id="IPR013594">
    <property type="entry name" value="Dynein_heavy_tail"/>
</dbReference>
<dbReference type="PANTHER" id="PTHR46961:SF21">
    <property type="entry name" value="LOW QUALITY PROTEIN: DYNEIN BETA CHAIN, FLAGELLAR OUTER ARM-LIKE"/>
    <property type="match status" value="1"/>
</dbReference>
<sequence>MEVDERLRFLETRITSSLRPRNDDLKALFAGDENRHAFLEFCNNEDVRRLFIYTREPKNTLVASLLPPQDVRSKGVIFIKTNQATKLTKENIRTDVVFSDSNKLVLNQLELLSKELYLPLLCTDGVQTYGGVSSDKLMDILHRLMANTNVTEGHVEGQISLPLPSIEVLTEAASNANRRSAVIHVLESTVVGWIKQIKLVLKHEPLSDLREKFGVRPFPLDEVNLWRQRQEKLLSINKQLDSPVASNILLNLDDANSTYSHSFHNVRREIGQALAETNENLMFLVTLLPWFERLHAASQPKELMTVFPPLVHTLMLVWSHSRYYHHDFVFHNLLELVSNEVVARAQSLVGENILKNTIQSYAGLKEALKVCAAYRGTYLDNKDKADELNAERVSETAEAMNLNPPKGVLYNSRLYSGAQKRPPTRQSATEVWRDTSTNSAVVINEDEWSDSPWPPRNAPCFNLLNSFMERCNDLLELVQTTRHFNLLQKAAEVGGAGTKSLDALVREIHLEFTTSMDHFGSEVKDILDITESQAFERAFFMFRSVVKDLERRLASVLRQSFCQCPSIGSQLRLLEVFEGVSGREMVQEYLKDKDRALINSFTNELIAVRTMFIAKSSEPPLHANLPPIVCKLTWVGALKKRIKEPMAKLKRVSPHSLDGDAGWHLRDIFNDSMTDLDKYEEKSVSDWQRMLHSELRDRLKQPLLTAEDYDEETELRPQVLHVNLDPELLLLLREVHYLAQAPFNVKLPDGVRELLRHTDGATLRTTAARLETIVSKYNQAMRSIVDFERPLFERKLGKIDHLLEQGLSHYTWKTTESADFIELASSLVGADLHRTLAIVQSNCQEMVEITQKWSSGALDVYECRAPIVSYSMDKLLEWQRSLNEEMERLIKPSGLRIHAMLQNSFEVVQISRASPAWEEYVDHIDALVLDGLKQTCLKSLRSMLNTLVLANVSETEEPNIPILTIRMELVENTVTYTPPLDQSTAVTSVLENVNRWLEQFRARGALVKMLSPLAEGGYKDYISVDDEVIELCEKIISLVRENSEECKKLLELFKSYTFLWMHDINETFDEFLHGRLTPNPLRDPQKLSPSARLRSAASERSVKSAHSGRASSASNYSISHTGAMGTAEKAFLSPKDEDEEVDVPSLDLFDSEIDIYMTARDEIVAVVDQRDVGWTRCDLEPIKQVLTTYASRWMWTFTKYLSDQVTALLQDLDFFLKRIEPEIECISGEERDTASFMKMMRIFNEVSAKQQEMDGQFTAMNRTVLLLKKYGQALPERTKSLYDAAPGRWNNLKTKVSLAKQRLGPRIQGESASITKDLAEFGERVEALNSALAASEVYTWECFLDDAFSEIDKFQRKLEELDNEAQDLIELQDLLETAVVNFTILPECRHELHNLHEVWDTVRTLQEQQQEWKQERWQTMNTKYLREATNDQLTTVKTLPDETHSWDVTRGLEESILVIQACLPLIEDLSNPAMRTRHWKQLVRVTGGALVIDNESLINMTFGQLLQLGLQNHVDEVRAIVQRAVKDVTIESALKTYEEIWLSKLFDLRPHVRHIVVGTSEKNDKDQHSDTKSEMSQSQSDLGTAITDTRSRRRTMSRMSALTLGAGRQKRASVSSLPASLLNLGDDNGNLFLLKDTDPIFTELESHQVALQGMQSSSAAGSFLDEVTKWQKRLQTIEAVLTVWLEVQEKWVELEEVFSGADVRASLSHEASLFTSANRDFRLFMRASEKNPNVLQCCQRKSILGLLEKMNSNLEICRRSLLQHLERRRQRFPRFYFLSMEDVLHIVCNGYDLNQVNLYLPKLFENLGRLEFENNASEAAECNFQVTGLTSMLGEKLPLKQVVSCEGPIENWLGNLIPMIKTSLQHQLASALAHETLDLQASFQSSGQSEGLGPGPRKERDIHSAGARRVTVGKEERKGGPGSRSGSRAGSRTGQRTSTNKRPSTRESQQEGPLEVIKDPPTKSWMLEHVTEVVYLAMQIQLGDQVEKGLKAVDGGEKESLKDMLAKVNSSLQSAVVMLKGIEDDKEKKARLRKELRKEANNNVDNSAADNSTVVSQTGRQSSHSYRGSQWSLNELAIPQPATPIQEEGSIHSVINEEASDVTGEIKSQPVDTMKVDTMKVDTMKVVLPPERPKVKVVIEEQVDRTELKLLLFPAQIQKISNLISLMAHQRDIINRFEKKQNETGKLADCFEWKSQLRYTWDESSSNLKVKLLDAEFDYGFEYQGSAARLAFLPGTEKMYYSMASTVKSHSAAMCVGSNLSGRVETARELSRIVGQPLYVFNCTKTMDALMLVDIFRGLASTGAWVCFNNLAHIVPGALSVLSELLQTFLEALRAKRPHITYAALGEEIALNPLGACFATLDSALQAPSMSNIDRHLVLNSTMSMLPSDLTGLFRTVSITNPDFRIAMEIILLSQGFRQASDLSTRLASLREMYIKIIPTGLTVNNDNKLRNAAYEGPHGWSIRNMRNIITEAGNLLDELQANYMEEEYQTALAELVSIEDRDPLQFVAEEDQSEEKDEEKQNEKGTFELPETLAKYESEAIVSALRNTFMPRLHGSDAEMFVTMVTDVFPDTPVDMGFGGVDPSVGKKSDIISLNTPVVTAQPAGKLIQSYLPNSGGEKQYLDDIHSAIAVATNELGLLPGTSFQARVAQLCQLTSTHQTVIVTGPPGCGKSECIKTLMMAERETGKMVTAHRIFLQAVESVELLGSADPETKEWRDGLFIALLRKLCLIPKADFSQTKPHIKAMHLDGEINPTQMEIFSSLFDHDGTLVLANNERVHIPDNFSIFWEIESMDQLSPGLLSRVGLLSMDRSDVSWALLLTTWLDRRPEKDQDILKALTDMYLGPTFEYLDLCLRPAVMTTSKQRKRPKMKRIVDTSESNMVLTFCAILDAIIAQNTELSDEQYERYVSFAAVWALGGTLEEKHRSTFSHWWRSKWEKREIYPEEGEVFDYFVDSESGEMVIWSEAVPPYSMPPHEGIPLDAFVHTVTTEQISYLLGLLSDAGKPVMLVGEAGCGKTAIINDRIRTVCSGEVAEVLALTVTANRFTTSRVLWQRLEERLEWRHGRTYVPKGNKKLMCLVDDLNLAYVDQFNHQSASAMVRQHLDSGGFYEPDTHRMREVKNVTYVTTVNPMTPASVPSLNPRLVRHFAVLGMPYPKNSEVHYIFTTLLHTHFLTPATTSSNANRDHKKQHLIDKEEEKLRALISMMVNVTIEVQERMRSMFLATAERCHYIFSLRDMRRLFQNICLSLRPGTNPDNLLLLWRHECEWVYGQRLVSPVDFDRYQLAFVTAARKEFTAEEPSESYSPGRNARCVMKGEKVLQLTISPDQPLFSNLVQQDSGIVTAGGYRSSQQATSSTTGSEVENTDQYQPCSEVAGVQRLLQDAVEEYNKGHPKIKLTLYKETIQRVCRLARMMMSTHEVGHALLVADGNPGLSNLFARLAASLCGFSVSEISAAPEASSRNYKIDQFKADLVAMYTKAGVKGEKLLLLLTEEDLHEEDFLVYVGEFVVTGAITHLFSSEEQTTIINSIRTEVTAAGLTYTRETAWNFFLKTVRNNFRVVLISADTGQDFQRRCREYPALTEHLNCHWYQHWTRERLVDHAMAYLQGTEGMNNIQQENLAHLLATMHLAIRQLDGEEKGPGRYKHLTNTTYEKFVERFLSMYKQRQAKIHEEHLTVTKALHHINRENKLAMRLQKQLEHELVVLEERKEGTIKLLSQIGQDKAIAGQQVKIVQKQLDSLLKLKQALPKYALAHERAVYKTVAVVADTKKVVQTLDVTSLGELRGMHKPDVDIEDLLASIIMILKSPSSDLTWSKGAKRQMANIERFNEELASFDDSELPESTLNLVEPYLKKSSFQAKNMLRKNNNAAAASLCNWVRGVCRYHRLMISKVKPLHRKVEETRVAIEEAEHKLSMLENKKKALEERLTDLALSFESATVDKNDQEDLSRKMTKQLDTANRFRHILAMEHQHCLQICQSLPQREFAISGAIAMAGAFTTYLGPYDPKFRRSVLTVHWPLCLQERGVPLVIDAIDPMKGWIVEWAIHTSPKTRANTGMGSALPPLDFGQRDSEGTPAQRQEDDSKTPVNEGETEIEGQTENEGKTGEEDGEKKEEEGGDEGGEDDEKSQEMKEKEEEMNALLSQTQEGQDTPRNEQPAAPAAEEPPRGFTALSEIAESQHAYDVDAFPQIGSAEYQRYVQSLIKLLVGEKCVHDWGTKGLSLRQMENLAIQKSSWQRPPYLIDPDMEGVRWLRRMIYQERLVNIDMQTRWRHQQIHVYSKDTFEFHVENKIGFDPSMVVRIEKAILGGRPLLMMNSVDCVDSMSAPLIHHANHGTEEGGSGDARLIKYCGRRLLGHENFRVTMATTNMYPNFSARTASATTMINYNASPEMLREELLDRAFARVMPMLYLEKKKVLRAIQQHKETLQFLEDKLLQVLEGEVSSQEITTHTEYVSSIVDHKETVFARLEAAEQALFQLERIRDQLLPVSKRGAMLYSVVQSLQGMQREYRVSLPMFLWMFDQAVGEELPPEVAQEEDWHDAATGSDDEDDPRHGKVAPPPRLSSASTRISEKKITIPDGGGEGQEAGAESAAEEDEDSTEGPAGTSVPDIVIPDVPTFPSGGLEYTNLSANQVKQLVDCLTQTVFQNVRQSLYDEHRLLFATLLCINIQYETANIFSEEELALLLQGNPGLGTMELTLLDFGCDAPPPTFLPPDKWEDILAISVLPGPLDSLCIQMAEMPEKWEEWYQSSEPERLALPLRPATGEERPVDEQGQTSPQSSPDLGSLNEFHQLILLRLLRPDRFPAAASRYVQRHLTCVKPLPSAVGSILGSATRSLAVMVLMPPSPAGGNKRLPSELKSSTRPVDILQTYAQKKSIPYERIAINEGTEHQVAMAIDAIADKDGWLVIEDLHLASNLFLSNLKGQLIRVGNTGGALGLNPIAANSQSRFCIWLTSEPSGRLLDDLLQSVRIISWDVIGPHLLDEQDGSTSNMEVVTLSQDDILKTETATIAALKSVDPSTWQSLADQSTALRGVVYGACVIHAVLYARQMYGARGLSQYQAFSKVQVNHSLEVILESRFKEEGGQAGGDSLAELCGLISEVVYGNMLTDPWDHLYLTTIVNHVLTASSHSSSQLVLGSVTVPTPPANVDATDYAGWLEEKWDEEIGTTEALSLDDGVKKLVNKASGLDFLMYLDNLYEIQHSGPRGSSNVPSQPQFNSTKISNAIDSITERLPSIVDLGELPIHIVNEAEKYTFPYHAPSLMSLLSVASVEMPQSIGFVLLQECHWYNSLLCHVNQSLHEVECCMLQGQYAMKPSIRHLAMALQRDAVPASWVHPNRQPSGHTLISWVADLKKRHDQMQAWIKEGKVPRSAPDVAPVQTEPRGHLLSVWMGGLVNPTAVITSLRQEKAALAGCLMSEVGISCEVSRSLTEDSFDIIHPGGMYIRGVYLDGARWDLEHGCLAPASSSLSSMPGMYIRPILLDQEPETARSSESNNDEASQEQPSSDAGEKEDDEKQRPPQLGVYQCPVFLNQSRQVCVFTLDLACPLPVEQWTMAGTALILDPEAPVNGARKWPQPSMQHSVRTIEEAAVKQSEDGTSERGAPSQASRPSMGSKPGSATGVRAGSGSRHSALSRPSNSRQSARSEKKVTIEEKDEEEEKKQDTVLEEEEEEVQMDDAFELEENAELMLTARSIEQERQRHLKSTFDYRDVSGSGNGADPAEQDELDNENANNDVDEDEDDYDGASERSSTRSSRHSSRASSASAKDEDVRKYSDEEDDKYSDHEEEEKKEPKRDKEDFSDTASQKSGQSRTGGEARNSPYGSQNGSRHSVKPKDDVSGSKTSLQSKKSSKKDEDKASRKSLKAAEDIYASDKGSRRTGSGGSRKSLPKTSKDRASSAESSKSEGRDSVNGDASPNQSKELQPRPSLQTVRPLTTRKNITDPRSL</sequence>
<feature type="domain" description="Dynein heavy chain AAA lid" evidence="22">
    <location>
        <begin position="5027"/>
        <end position="5151"/>
    </location>
</feature>
<evidence type="ECO:0000313" key="25">
    <source>
        <dbReference type="Proteomes" id="UP000007110"/>
    </source>
</evidence>
<feature type="compositionally biased region" description="Basic and acidic residues" evidence="13">
    <location>
        <begin position="4063"/>
        <end position="4080"/>
    </location>
</feature>
<dbReference type="GO" id="GO:0005874">
    <property type="term" value="C:microtubule"/>
    <property type="evidence" value="ECO:0007669"/>
    <property type="project" value="UniProtKB-KW"/>
</dbReference>
<accession>A0A7M7ND38</accession>
<dbReference type="Gene3D" id="1.20.920.30">
    <property type="match status" value="1"/>
</dbReference>
<feature type="compositionally biased region" description="Basic and acidic residues" evidence="13">
    <location>
        <begin position="1561"/>
        <end position="1573"/>
    </location>
</feature>
<dbReference type="InterPro" id="IPR024317">
    <property type="entry name" value="Dynein_heavy_chain_D4_dom"/>
</dbReference>
<proteinExistence type="inferred from homology"/>
<name>A0A7M7ND38_STRPU</name>
<dbReference type="FunFam" id="1.20.1270.280:FF:000032">
    <property type="entry name" value="Predicted protein"/>
    <property type="match status" value="1"/>
</dbReference>
<feature type="compositionally biased region" description="Basic and acidic residues" evidence="13">
    <location>
        <begin position="5842"/>
        <end position="5857"/>
    </location>
</feature>
<feature type="compositionally biased region" description="Low complexity" evidence="13">
    <location>
        <begin position="2041"/>
        <end position="2052"/>
    </location>
</feature>
<evidence type="ECO:0000256" key="13">
    <source>
        <dbReference type="SAM" id="MobiDB-lite"/>
    </source>
</evidence>
<feature type="compositionally biased region" description="Acidic residues" evidence="13">
    <location>
        <begin position="5656"/>
        <end position="5675"/>
    </location>
</feature>
<feature type="compositionally biased region" description="Basic and acidic residues" evidence="13">
    <location>
        <begin position="5756"/>
        <end position="5765"/>
    </location>
</feature>
<evidence type="ECO:0000256" key="2">
    <source>
        <dbReference type="ARBA" id="ARBA00008887"/>
    </source>
</evidence>
<evidence type="ECO:0000256" key="5">
    <source>
        <dbReference type="ARBA" id="ARBA00022737"/>
    </source>
</evidence>
<feature type="region of interest" description="Disordered" evidence="13">
    <location>
        <begin position="4525"/>
        <end position="4605"/>
    </location>
</feature>
<dbReference type="PANTHER" id="PTHR46961">
    <property type="entry name" value="DYNEIN HEAVY CHAIN 1, AXONEMAL-LIKE PROTEIN"/>
    <property type="match status" value="1"/>
</dbReference>
<evidence type="ECO:0000256" key="10">
    <source>
        <dbReference type="ARBA" id="ARBA00023175"/>
    </source>
</evidence>
<feature type="domain" description="Dynein heavy chain AAA 5 extension" evidence="20">
    <location>
        <begin position="2866"/>
        <end position="2965"/>
    </location>
</feature>
<evidence type="ECO:0000256" key="6">
    <source>
        <dbReference type="ARBA" id="ARBA00022741"/>
    </source>
</evidence>
<dbReference type="Gene3D" id="1.20.58.1120">
    <property type="match status" value="1"/>
</dbReference>
<evidence type="ECO:0000259" key="21">
    <source>
        <dbReference type="Pfam" id="PF17857"/>
    </source>
</evidence>
<keyword evidence="10" id="KW-0505">Motor protein</keyword>
<evidence type="ECO:0000256" key="8">
    <source>
        <dbReference type="ARBA" id="ARBA00023017"/>
    </source>
</evidence>
<feature type="compositionally biased region" description="Polar residues" evidence="13">
    <location>
        <begin position="5792"/>
        <end position="5803"/>
    </location>
</feature>
<dbReference type="FunFam" id="1.10.8.720:FF:000015">
    <property type="entry name" value="Dynein heavy chain 5, axonemal"/>
    <property type="match status" value="1"/>
</dbReference>
<evidence type="ECO:0000259" key="17">
    <source>
        <dbReference type="Pfam" id="PF12777"/>
    </source>
</evidence>
<dbReference type="Pfam" id="PF17857">
    <property type="entry name" value="AAA_lid_1"/>
    <property type="match status" value="1"/>
</dbReference>
<feature type="domain" description="Dynein heavy chain C-terminal" evidence="23">
    <location>
        <begin position="5186"/>
        <end position="5553"/>
    </location>
</feature>
<feature type="domain" description="Dynein heavy chain tail" evidence="14">
    <location>
        <begin position="183"/>
        <end position="389"/>
    </location>
</feature>
<dbReference type="Gene3D" id="1.10.8.710">
    <property type="match status" value="1"/>
</dbReference>
<dbReference type="Proteomes" id="UP000007110">
    <property type="component" value="Unassembled WGS sequence"/>
</dbReference>
<dbReference type="EnsemblMetazoa" id="XM_030978704">
    <property type="protein sequence ID" value="XP_030834564"/>
    <property type="gene ID" value="LOC762758"/>
</dbReference>
<protein>
    <submittedName>
        <fullName evidence="24">Uncharacterized protein</fullName>
    </submittedName>
</protein>
<dbReference type="Pfam" id="PF12774">
    <property type="entry name" value="AAA_6"/>
    <property type="match status" value="1"/>
</dbReference>
<dbReference type="GeneID" id="762758"/>
<feature type="compositionally biased region" description="Polar residues" evidence="13">
    <location>
        <begin position="4766"/>
        <end position="4776"/>
    </location>
</feature>
<feature type="region of interest" description="Disordered" evidence="13">
    <location>
        <begin position="3345"/>
        <end position="3367"/>
    </location>
</feature>
<evidence type="ECO:0000259" key="15">
    <source>
        <dbReference type="Pfam" id="PF08393"/>
    </source>
</evidence>
<dbReference type="RefSeq" id="XP_030834564.1">
    <property type="nucleotide sequence ID" value="XM_030978704.1"/>
</dbReference>
<keyword evidence="5" id="KW-0677">Repeat</keyword>
<dbReference type="SUPFAM" id="SSF52540">
    <property type="entry name" value="P-loop containing nucleoside triphosphate hydrolases"/>
    <property type="match status" value="3"/>
</dbReference>
<dbReference type="Gene3D" id="1.10.287.2620">
    <property type="match status" value="1"/>
</dbReference>
<organism evidence="24 25">
    <name type="scientific">Strongylocentrotus purpuratus</name>
    <name type="common">Purple sea urchin</name>
    <dbReference type="NCBI Taxonomy" id="7668"/>
    <lineage>
        <taxon>Eukaryota</taxon>
        <taxon>Metazoa</taxon>
        <taxon>Echinodermata</taxon>
        <taxon>Eleutherozoa</taxon>
        <taxon>Echinozoa</taxon>
        <taxon>Echinoidea</taxon>
        <taxon>Euechinoidea</taxon>
        <taxon>Echinacea</taxon>
        <taxon>Camarodonta</taxon>
        <taxon>Echinidea</taxon>
        <taxon>Strongylocentrotidae</taxon>
        <taxon>Strongylocentrotus</taxon>
    </lineage>
</organism>
<dbReference type="GO" id="GO:0008569">
    <property type="term" value="F:minus-end-directed microtubule motor activity"/>
    <property type="evidence" value="ECO:0000318"/>
    <property type="project" value="GO_Central"/>
</dbReference>
<evidence type="ECO:0000259" key="18">
    <source>
        <dbReference type="Pfam" id="PF12780"/>
    </source>
</evidence>
<feature type="compositionally biased region" description="Polar residues" evidence="13">
    <location>
        <begin position="1574"/>
        <end position="1588"/>
    </location>
</feature>
<dbReference type="Gene3D" id="3.10.490.20">
    <property type="match status" value="1"/>
</dbReference>
<dbReference type="InterPro" id="IPR041466">
    <property type="entry name" value="Dynein_AAA5_ext"/>
</dbReference>
<feature type="compositionally biased region" description="Polar residues" evidence="13">
    <location>
        <begin position="5619"/>
        <end position="5633"/>
    </location>
</feature>
<feature type="domain" description="Dynein heavy chain AAA module D4" evidence="18">
    <location>
        <begin position="3394"/>
        <end position="3659"/>
    </location>
</feature>
<feature type="region of interest" description="Disordered" evidence="13">
    <location>
        <begin position="5477"/>
        <end position="5511"/>
    </location>
</feature>
<feature type="compositionally biased region" description="Acidic residues" evidence="13">
    <location>
        <begin position="5712"/>
        <end position="5735"/>
    </location>
</feature>
<evidence type="ECO:0000256" key="3">
    <source>
        <dbReference type="ARBA" id="ARBA00022490"/>
    </source>
</evidence>
<dbReference type="Pfam" id="PF12781">
    <property type="entry name" value="AAA_9"/>
    <property type="match status" value="1"/>
</dbReference>
<dbReference type="InterPro" id="IPR042219">
    <property type="entry name" value="AAA_lid_11_sf"/>
</dbReference>
<evidence type="ECO:0000259" key="16">
    <source>
        <dbReference type="Pfam" id="PF12774"/>
    </source>
</evidence>
<feature type="compositionally biased region" description="Basic and acidic residues" evidence="13">
    <location>
        <begin position="5634"/>
        <end position="5643"/>
    </location>
</feature>
<evidence type="ECO:0000259" key="14">
    <source>
        <dbReference type="Pfam" id="PF08385"/>
    </source>
</evidence>
<dbReference type="Pfam" id="PF12780">
    <property type="entry name" value="AAA_8"/>
    <property type="match status" value="1"/>
</dbReference>
<feature type="compositionally biased region" description="Polar residues" evidence="13">
    <location>
        <begin position="5902"/>
        <end position="5928"/>
    </location>
</feature>
<dbReference type="InterPro" id="IPR043160">
    <property type="entry name" value="Dynein_C_barrel"/>
</dbReference>
<feature type="coiled-coil region" evidence="12">
    <location>
        <begin position="3896"/>
        <end position="3930"/>
    </location>
</feature>
<evidence type="ECO:0000256" key="12">
    <source>
        <dbReference type="SAM" id="Coils"/>
    </source>
</evidence>
<dbReference type="Pfam" id="PF17852">
    <property type="entry name" value="Dynein_AAA_lid"/>
    <property type="match status" value="1"/>
</dbReference>
<evidence type="ECO:0000256" key="1">
    <source>
        <dbReference type="ARBA" id="ARBA00004245"/>
    </source>
</evidence>
<feature type="compositionally biased region" description="Low complexity" evidence="13">
    <location>
        <begin position="1088"/>
        <end position="1099"/>
    </location>
</feature>
<feature type="compositionally biased region" description="Basic and acidic residues" evidence="13">
    <location>
        <begin position="5772"/>
        <end position="5790"/>
    </location>
</feature>
<feature type="compositionally biased region" description="Basic and acidic residues" evidence="13">
    <location>
        <begin position="5580"/>
        <end position="5590"/>
    </location>
</feature>
<feature type="region of interest" description="Disordered" evidence="13">
    <location>
        <begin position="2038"/>
        <end position="2068"/>
    </location>
</feature>
<dbReference type="InterPro" id="IPR024743">
    <property type="entry name" value="Dynein_HC_stalk"/>
</dbReference>
<dbReference type="Pfam" id="PF08385">
    <property type="entry name" value="DHC_N1"/>
    <property type="match status" value="2"/>
</dbReference>
<keyword evidence="11" id="KW-0206">Cytoskeleton</keyword>
<dbReference type="InterPro" id="IPR026983">
    <property type="entry name" value="DHC"/>
</dbReference>
<feature type="domain" description="Dynein heavy chain 3 AAA+ lid" evidence="21">
    <location>
        <begin position="3207"/>
        <end position="3294"/>
    </location>
</feature>
<dbReference type="InterPro" id="IPR013602">
    <property type="entry name" value="Dynein_heavy_linker"/>
</dbReference>
<dbReference type="GO" id="GO:0097729">
    <property type="term" value="C:9+2 motile cilium"/>
    <property type="evidence" value="ECO:0000318"/>
    <property type="project" value="GO_Central"/>
</dbReference>
<dbReference type="Pfam" id="PF08393">
    <property type="entry name" value="DHC_N2"/>
    <property type="match status" value="2"/>
</dbReference>
<feature type="domain" description="Dynein heavy chain linker" evidence="15">
    <location>
        <begin position="1386"/>
        <end position="1560"/>
    </location>
</feature>
<dbReference type="Gene3D" id="1.10.8.720">
    <property type="entry name" value="Region D6 of dynein motor"/>
    <property type="match status" value="1"/>
</dbReference>
<dbReference type="Gene3D" id="1.20.140.100">
    <property type="entry name" value="Dynein heavy chain, N-terminal domain 2"/>
    <property type="match status" value="1"/>
</dbReference>
<dbReference type="Gene3D" id="1.20.920.20">
    <property type="match status" value="1"/>
</dbReference>
<feature type="coiled-coil region" evidence="12">
    <location>
        <begin position="1344"/>
        <end position="1378"/>
    </location>
</feature>
<evidence type="ECO:0000259" key="22">
    <source>
        <dbReference type="Pfam" id="PF18198"/>
    </source>
</evidence>
<feature type="region of interest" description="Disordered" evidence="13">
    <location>
        <begin position="1883"/>
        <end position="1960"/>
    </location>
</feature>
<keyword evidence="3" id="KW-0963">Cytoplasm</keyword>
<evidence type="ECO:0000259" key="20">
    <source>
        <dbReference type="Pfam" id="PF17852"/>
    </source>
</evidence>
<dbReference type="InParanoid" id="A0A7M7ND38"/>
<dbReference type="InterPro" id="IPR041228">
    <property type="entry name" value="Dynein_C"/>
</dbReference>
<dbReference type="Pfam" id="PF12777">
    <property type="entry name" value="MT"/>
    <property type="match status" value="1"/>
</dbReference>
<dbReference type="InterPro" id="IPR043157">
    <property type="entry name" value="Dynein_AAA1S"/>
</dbReference>
<dbReference type="InterPro" id="IPR041658">
    <property type="entry name" value="AAA_lid_11"/>
</dbReference>
<dbReference type="InterPro" id="IPR042228">
    <property type="entry name" value="Dynein_linker_3"/>
</dbReference>
<keyword evidence="8" id="KW-0243">Dynein</keyword>
<reference evidence="25" key="1">
    <citation type="submission" date="2015-02" db="EMBL/GenBank/DDBJ databases">
        <title>Genome sequencing for Strongylocentrotus purpuratus.</title>
        <authorList>
            <person name="Murali S."/>
            <person name="Liu Y."/>
            <person name="Vee V."/>
            <person name="English A."/>
            <person name="Wang M."/>
            <person name="Skinner E."/>
            <person name="Han Y."/>
            <person name="Muzny D.M."/>
            <person name="Worley K.C."/>
            <person name="Gibbs R.A."/>
        </authorList>
    </citation>
    <scope>NUCLEOTIDE SEQUENCE</scope>
</reference>
<feature type="compositionally biased region" description="Basic and acidic residues" evidence="13">
    <location>
        <begin position="5689"/>
        <end position="5701"/>
    </location>
</feature>
<dbReference type="InterPro" id="IPR042222">
    <property type="entry name" value="Dynein_2_N"/>
</dbReference>
<comment type="similarity">
    <text evidence="2">Belongs to the dynein heavy chain family.</text>
</comment>
<dbReference type="Gene3D" id="1.10.472.130">
    <property type="match status" value="1"/>
</dbReference>
<feature type="region of interest" description="Disordered" evidence="13">
    <location>
        <begin position="1082"/>
        <end position="1117"/>
    </location>
</feature>
<feature type="domain" description="Dynein heavy chain ATP-binding dynein motor region" evidence="19">
    <location>
        <begin position="4219"/>
        <end position="4455"/>
    </location>
</feature>
<feature type="compositionally biased region" description="Polar residues" evidence="13">
    <location>
        <begin position="4136"/>
        <end position="4146"/>
    </location>
</feature>
<keyword evidence="7" id="KW-0067">ATP-binding</keyword>
<comment type="subcellular location">
    <subcellularLocation>
        <location evidence="1">Cytoplasm</location>
        <location evidence="1">Cytoskeleton</location>
    </subcellularLocation>
</comment>
<evidence type="ECO:0000313" key="24">
    <source>
        <dbReference type="EnsemblMetazoa" id="XP_030834564"/>
    </source>
</evidence>
<dbReference type="InterPro" id="IPR035706">
    <property type="entry name" value="AAA_9"/>
</dbReference>
<dbReference type="Pfam" id="PF18198">
    <property type="entry name" value="AAA_lid_11"/>
    <property type="match status" value="1"/>
</dbReference>
<feature type="compositionally biased region" description="Basic and acidic residues" evidence="13">
    <location>
        <begin position="4123"/>
        <end position="4132"/>
    </location>
</feature>
<keyword evidence="9 12" id="KW-0175">Coiled coil</keyword>
<feature type="domain" description="Dynein heavy chain coiled coil stalk" evidence="17">
    <location>
        <begin position="3717"/>
        <end position="4013"/>
    </location>
</feature>
<evidence type="ECO:0000256" key="4">
    <source>
        <dbReference type="ARBA" id="ARBA00022701"/>
    </source>
</evidence>
<dbReference type="Pfam" id="PF18199">
    <property type="entry name" value="Dynein_C"/>
    <property type="match status" value="1"/>
</dbReference>
<dbReference type="Pfam" id="PF12775">
    <property type="entry name" value="AAA_7"/>
    <property type="match status" value="1"/>
</dbReference>
<evidence type="ECO:0000259" key="19">
    <source>
        <dbReference type="Pfam" id="PF12781"/>
    </source>
</evidence>
<keyword evidence="25" id="KW-1185">Reference proteome</keyword>
<feature type="region of interest" description="Disordered" evidence="13">
    <location>
        <begin position="4758"/>
        <end position="4778"/>
    </location>
</feature>
<dbReference type="InterPro" id="IPR041589">
    <property type="entry name" value="DNAH3_AAA_lid_1"/>
</dbReference>
<feature type="region of interest" description="Disordered" evidence="13">
    <location>
        <begin position="1559"/>
        <end position="1594"/>
    </location>
</feature>
<feature type="region of interest" description="Disordered" evidence="13">
    <location>
        <begin position="5689"/>
        <end position="5936"/>
    </location>
</feature>
<feature type="compositionally biased region" description="Basic and acidic residues" evidence="13">
    <location>
        <begin position="4096"/>
        <end position="4110"/>
    </location>
</feature>
<feature type="region of interest" description="Disordered" evidence="13">
    <location>
        <begin position="5580"/>
        <end position="5675"/>
    </location>
</feature>
<evidence type="ECO:0000259" key="23">
    <source>
        <dbReference type="Pfam" id="PF18199"/>
    </source>
</evidence>
<keyword evidence="6" id="KW-0547">Nucleotide-binding</keyword>
<keyword evidence="4" id="KW-0493">Microtubule</keyword>
<reference evidence="24" key="2">
    <citation type="submission" date="2021-01" db="UniProtKB">
        <authorList>
            <consortium name="EnsemblMetazoa"/>
        </authorList>
    </citation>
    <scope>IDENTIFICATION</scope>
</reference>
<dbReference type="KEGG" id="spu:762758"/>
<dbReference type="GO" id="GO:0051959">
    <property type="term" value="F:dynein light intermediate chain binding"/>
    <property type="evidence" value="ECO:0000318"/>
    <property type="project" value="GO_Central"/>
</dbReference>
<evidence type="ECO:0000256" key="7">
    <source>
        <dbReference type="ARBA" id="ARBA00022840"/>
    </source>
</evidence>